<evidence type="ECO:0000313" key="2">
    <source>
        <dbReference type="EMBL" id="NNV19529.1"/>
    </source>
</evidence>
<dbReference type="AlphaFoldDB" id="A0A7Y3WVT1"/>
<name>A0A7Y3WVT1_9HYPH</name>
<evidence type="ECO:0000256" key="1">
    <source>
        <dbReference type="SAM" id="MobiDB-lite"/>
    </source>
</evidence>
<dbReference type="Proteomes" id="UP000526233">
    <property type="component" value="Unassembled WGS sequence"/>
</dbReference>
<organism evidence="2 3">
    <name type="scientific">Brucella pseudogrignonensis</name>
    <dbReference type="NCBI Taxonomy" id="419475"/>
    <lineage>
        <taxon>Bacteria</taxon>
        <taxon>Pseudomonadati</taxon>
        <taxon>Pseudomonadota</taxon>
        <taxon>Alphaproteobacteria</taxon>
        <taxon>Hyphomicrobiales</taxon>
        <taxon>Brucellaceae</taxon>
        <taxon>Brucella/Ochrobactrum group</taxon>
        <taxon>Brucella</taxon>
    </lineage>
</organism>
<protein>
    <submittedName>
        <fullName evidence="2">Uncharacterized protein</fullName>
    </submittedName>
</protein>
<dbReference type="RefSeq" id="WP_171379663.1">
    <property type="nucleotide sequence ID" value="NZ_PKQI01000001.1"/>
</dbReference>
<accession>A0A7Y3WVT1</accession>
<sequence length="214" mass="22108">MELSPTLQIIADAHIRGTDALFLEGLVEGAGMLGLLGTEAKLISFAEQWQGKPNANPEAVEQPTRQAAFDEARQAGELAGATIERNRIKAILTDPLATDRADAAHHLAFGTDLTPAQALALLATVQPGTAAQALQSIPATIARACHAEGGLIAFDAALGAIAPVEAGGRPKSASIGFAPAPDPFQQSDPKAKALASWKRTTDALNAEADHAIRA</sequence>
<gene>
    <name evidence="2" type="ORF">EHE22_03675</name>
</gene>
<evidence type="ECO:0000313" key="3">
    <source>
        <dbReference type="Proteomes" id="UP000526233"/>
    </source>
</evidence>
<comment type="caution">
    <text evidence="2">The sequence shown here is derived from an EMBL/GenBank/DDBJ whole genome shotgun (WGS) entry which is preliminary data.</text>
</comment>
<feature type="region of interest" description="Disordered" evidence="1">
    <location>
        <begin position="171"/>
        <end position="196"/>
    </location>
</feature>
<reference evidence="2 3" key="1">
    <citation type="submission" date="2018-11" db="EMBL/GenBank/DDBJ databases">
        <title>Genome sequencing and analysis.</title>
        <authorList>
            <person name="Huang Y.-T."/>
        </authorList>
    </citation>
    <scope>NUCLEOTIDE SEQUENCE [LARGE SCALE GENOMIC DNA]</scope>
    <source>
        <strain evidence="2 3">SHIN</strain>
    </source>
</reference>
<proteinExistence type="predicted"/>
<dbReference type="EMBL" id="PKQI01000001">
    <property type="protein sequence ID" value="NNV19529.1"/>
    <property type="molecule type" value="Genomic_DNA"/>
</dbReference>